<evidence type="ECO:0000256" key="9">
    <source>
        <dbReference type="ARBA" id="ARBA00022833"/>
    </source>
</evidence>
<evidence type="ECO:0000256" key="12">
    <source>
        <dbReference type="ARBA" id="ARBA00023285"/>
    </source>
</evidence>
<keyword evidence="7 15" id="KW-0479">Metal-binding</keyword>
<evidence type="ECO:0000256" key="1">
    <source>
        <dbReference type="ARBA" id="ARBA00005130"/>
    </source>
</evidence>
<feature type="binding site" evidence="15">
    <location>
        <position position="103"/>
    </location>
    <ligand>
        <name>Zn(2+)</name>
        <dbReference type="ChEBI" id="CHEBI:29105"/>
        <label>1</label>
    </ligand>
</feature>
<feature type="binding site" evidence="15">
    <location>
        <position position="352"/>
    </location>
    <ligand>
        <name>Zn(2+)</name>
        <dbReference type="ChEBI" id="CHEBI:29105"/>
        <label>2</label>
    </ligand>
</feature>
<dbReference type="GO" id="GO:0008270">
    <property type="term" value="F:zinc ion binding"/>
    <property type="evidence" value="ECO:0007669"/>
    <property type="project" value="UniProtKB-UniRule"/>
</dbReference>
<accession>A0AAW3N6C7</accession>
<dbReference type="PANTHER" id="PTHR43808">
    <property type="entry name" value="ACETYLORNITHINE DEACETYLASE"/>
    <property type="match status" value="1"/>
</dbReference>
<evidence type="ECO:0000256" key="7">
    <source>
        <dbReference type="ARBA" id="ARBA00022723"/>
    </source>
</evidence>
<gene>
    <name evidence="15" type="primary">dapE</name>
    <name evidence="17" type="ORF">WK53_16605</name>
</gene>
<evidence type="ECO:0000259" key="16">
    <source>
        <dbReference type="Pfam" id="PF07687"/>
    </source>
</evidence>
<keyword evidence="6 15" id="KW-0028">Amino-acid biosynthesis</keyword>
<evidence type="ECO:0000256" key="4">
    <source>
        <dbReference type="ARBA" id="ARBA00011921"/>
    </source>
</evidence>
<evidence type="ECO:0000256" key="14">
    <source>
        <dbReference type="ARBA" id="ARBA00051301"/>
    </source>
</evidence>
<dbReference type="InterPro" id="IPR002933">
    <property type="entry name" value="Peptidase_M20"/>
</dbReference>
<keyword evidence="8 15" id="KW-0378">Hydrolase</keyword>
<comment type="similarity">
    <text evidence="2 15">Belongs to the peptidase M20A family. DapE subfamily.</text>
</comment>
<dbReference type="RefSeq" id="WP_059932604.1">
    <property type="nucleotide sequence ID" value="NZ_LPDO01000129.1"/>
</dbReference>
<evidence type="ECO:0000256" key="15">
    <source>
        <dbReference type="HAMAP-Rule" id="MF_01690"/>
    </source>
</evidence>
<dbReference type="EC" id="3.5.1.18" evidence="4 15"/>
<dbReference type="Pfam" id="PF01546">
    <property type="entry name" value="Peptidase_M20"/>
    <property type="match status" value="1"/>
</dbReference>
<feature type="binding site" evidence="15">
    <location>
        <position position="166"/>
    </location>
    <ligand>
        <name>Zn(2+)</name>
        <dbReference type="ChEBI" id="CHEBI:29105"/>
        <label>1</label>
    </ligand>
</feature>
<dbReference type="PROSITE" id="PS00758">
    <property type="entry name" value="ARGE_DAPE_CPG2_1"/>
    <property type="match status" value="1"/>
</dbReference>
<name>A0AAW3N6C7_9BURK</name>
<dbReference type="NCBIfam" id="NF009557">
    <property type="entry name" value="PRK13009.1"/>
    <property type="match status" value="1"/>
</dbReference>
<evidence type="ECO:0000256" key="6">
    <source>
        <dbReference type="ARBA" id="ARBA00022605"/>
    </source>
</evidence>
<dbReference type="GO" id="GO:0008777">
    <property type="term" value="F:acetylornithine deacetylase activity"/>
    <property type="evidence" value="ECO:0007669"/>
    <property type="project" value="TreeGrafter"/>
</dbReference>
<comment type="pathway">
    <text evidence="1 15">Amino-acid biosynthesis; L-lysine biosynthesis via DAP pathway; LL-2,6-diaminopimelate from (S)-tetrahydrodipicolinate (succinylase route): step 3/3.</text>
</comment>
<evidence type="ECO:0000313" key="18">
    <source>
        <dbReference type="Proteomes" id="UP000056732"/>
    </source>
</evidence>
<feature type="active site" description="Proton acceptor" evidence="15">
    <location>
        <position position="137"/>
    </location>
</feature>
<evidence type="ECO:0000256" key="2">
    <source>
        <dbReference type="ARBA" id="ARBA00006746"/>
    </source>
</evidence>
<reference evidence="17 18" key="1">
    <citation type="submission" date="2015-11" db="EMBL/GenBank/DDBJ databases">
        <title>Expanding the genomic diversity of Burkholderia species for the development of highly accurate diagnostics.</title>
        <authorList>
            <person name="Sahl J."/>
            <person name="Keim P."/>
            <person name="Wagner D."/>
        </authorList>
    </citation>
    <scope>NUCLEOTIDE SEQUENCE [LARGE SCALE GENOMIC DNA]</scope>
    <source>
        <strain evidence="17 18">MSMB1137WGS</strain>
    </source>
</reference>
<feature type="active site" evidence="15">
    <location>
        <position position="72"/>
    </location>
</feature>
<feature type="binding site" evidence="15">
    <location>
        <position position="70"/>
    </location>
    <ligand>
        <name>Zn(2+)</name>
        <dbReference type="ChEBI" id="CHEBI:29105"/>
        <label>1</label>
    </ligand>
</feature>
<dbReference type="EMBL" id="LPDO01000129">
    <property type="protein sequence ID" value="KVT45500.1"/>
    <property type="molecule type" value="Genomic_DNA"/>
</dbReference>
<dbReference type="AlphaFoldDB" id="A0AAW3N6C7"/>
<evidence type="ECO:0000256" key="11">
    <source>
        <dbReference type="ARBA" id="ARBA00023154"/>
    </source>
</evidence>
<comment type="catalytic activity">
    <reaction evidence="14 15">
        <text>N-succinyl-(2S,6S)-2,6-diaminopimelate + H2O = (2S,6S)-2,6-diaminopimelate + succinate</text>
        <dbReference type="Rhea" id="RHEA:22608"/>
        <dbReference type="ChEBI" id="CHEBI:15377"/>
        <dbReference type="ChEBI" id="CHEBI:30031"/>
        <dbReference type="ChEBI" id="CHEBI:57609"/>
        <dbReference type="ChEBI" id="CHEBI:58087"/>
        <dbReference type="EC" id="3.5.1.18"/>
    </reaction>
</comment>
<dbReference type="InterPro" id="IPR005941">
    <property type="entry name" value="DapE_proteobac"/>
</dbReference>
<dbReference type="InterPro" id="IPR001261">
    <property type="entry name" value="ArgE/DapE_CS"/>
</dbReference>
<dbReference type="GO" id="GO:0050897">
    <property type="term" value="F:cobalt ion binding"/>
    <property type="evidence" value="ECO:0007669"/>
    <property type="project" value="UniProtKB-UniRule"/>
</dbReference>
<dbReference type="CDD" id="cd03891">
    <property type="entry name" value="M20_DapE_proteobac"/>
    <property type="match status" value="1"/>
</dbReference>
<dbReference type="FunFam" id="3.40.630.10:FF:000005">
    <property type="entry name" value="Succinyl-diaminopimelate desuccinylase"/>
    <property type="match status" value="1"/>
</dbReference>
<dbReference type="FunFam" id="3.30.70.360:FF:000011">
    <property type="entry name" value="Succinyl-diaminopimelate desuccinylase"/>
    <property type="match status" value="1"/>
</dbReference>
<dbReference type="InterPro" id="IPR011650">
    <property type="entry name" value="Peptidase_M20_dimer"/>
</dbReference>
<dbReference type="InterPro" id="IPR050072">
    <property type="entry name" value="Peptidase_M20A"/>
</dbReference>
<dbReference type="HAMAP" id="MF_01690">
    <property type="entry name" value="DapE"/>
    <property type="match status" value="1"/>
</dbReference>
<keyword evidence="12 15" id="KW-0170">Cobalt</keyword>
<proteinExistence type="inferred from homology"/>
<dbReference type="SUPFAM" id="SSF53187">
    <property type="entry name" value="Zn-dependent exopeptidases"/>
    <property type="match status" value="1"/>
</dbReference>
<dbReference type="SUPFAM" id="SSF55031">
    <property type="entry name" value="Bacterial exopeptidase dimerisation domain"/>
    <property type="match status" value="1"/>
</dbReference>
<evidence type="ECO:0000313" key="17">
    <source>
        <dbReference type="EMBL" id="KVT45500.1"/>
    </source>
</evidence>
<dbReference type="Pfam" id="PF07687">
    <property type="entry name" value="M20_dimer"/>
    <property type="match status" value="1"/>
</dbReference>
<dbReference type="InterPro" id="IPR036264">
    <property type="entry name" value="Bact_exopeptidase_dim_dom"/>
</dbReference>
<comment type="caution">
    <text evidence="17">The sequence shown here is derived from an EMBL/GenBank/DDBJ whole genome shotgun (WGS) entry which is preliminary data.</text>
</comment>
<keyword evidence="9 15" id="KW-0862">Zinc</keyword>
<keyword evidence="11 15" id="KW-0457">Lysine biosynthesis</keyword>
<organism evidence="17 18">
    <name type="scientific">Burkholderia ubonensis</name>
    <dbReference type="NCBI Taxonomy" id="101571"/>
    <lineage>
        <taxon>Bacteria</taxon>
        <taxon>Pseudomonadati</taxon>
        <taxon>Pseudomonadota</taxon>
        <taxon>Betaproteobacteria</taxon>
        <taxon>Burkholderiales</taxon>
        <taxon>Burkholderiaceae</taxon>
        <taxon>Burkholderia</taxon>
        <taxon>Burkholderia cepacia complex</taxon>
    </lineage>
</organism>
<sequence>MSATLALTEQLIARASVTPDDQHCQQIMTERLAALGFDIETIASHGVTNLWAVKRGAAGRDGKLLAFAGHTDVVPTGPLEQWTSPPFIPAHRDGKLYGRGAADMKTSLAGFVVATEEFVAAHPNHRGSIAFLITSDEEGPATDGTVKVVEMLETRGERVDYCIVGEPTSTAELGDVVKNGRRGSMSGELIVKGVQGHIAYPHLAKNPIHLLAPALAELAAEQWDEGNEYFPPTTWQVSNLHAGTGATNVIPGHIDLLFNFRFSTASTVEGLQARVHAILDKHGLDYELNWSISGLPFLTPRGELSNALETAIRAETGLTTELSTTGGTSDGRFIARICPQVIEFGPPNGSIHKIDEHIEVRFIDPLKNVYRRVLEQLIA</sequence>
<dbReference type="GO" id="GO:0006526">
    <property type="term" value="P:L-arginine biosynthetic process"/>
    <property type="evidence" value="ECO:0007669"/>
    <property type="project" value="TreeGrafter"/>
</dbReference>
<dbReference type="NCBIfam" id="TIGR01246">
    <property type="entry name" value="dapE_proteo"/>
    <property type="match status" value="1"/>
</dbReference>
<comment type="subunit">
    <text evidence="3 15">Homodimer.</text>
</comment>
<evidence type="ECO:0000256" key="10">
    <source>
        <dbReference type="ARBA" id="ARBA00022915"/>
    </source>
</evidence>
<dbReference type="Gene3D" id="3.40.630.10">
    <property type="entry name" value="Zn peptidases"/>
    <property type="match status" value="2"/>
</dbReference>
<dbReference type="GO" id="GO:0009089">
    <property type="term" value="P:lysine biosynthetic process via diaminopimelate"/>
    <property type="evidence" value="ECO:0007669"/>
    <property type="project" value="UniProtKB-UniRule"/>
</dbReference>
<feature type="binding site" evidence="15">
    <location>
        <position position="103"/>
    </location>
    <ligand>
        <name>Zn(2+)</name>
        <dbReference type="ChEBI" id="CHEBI:29105"/>
        <label>2</label>
    </ligand>
</feature>
<comment type="function">
    <text evidence="15">Catalyzes the hydrolysis of N-succinyl-L,L-diaminopimelic acid (SDAP), forming succinate and LL-2,6-diaminopimelate (DAP), an intermediate involved in the bacterial biosynthesis of lysine and meso-diaminopimelic acid, an essential component of bacterial cell walls.</text>
</comment>
<comment type="cofactor">
    <cofactor evidence="15">
        <name>Zn(2+)</name>
        <dbReference type="ChEBI" id="CHEBI:29105"/>
    </cofactor>
    <cofactor evidence="15">
        <name>Co(2+)</name>
        <dbReference type="ChEBI" id="CHEBI:48828"/>
    </cofactor>
    <text evidence="15">Binds 2 Zn(2+) or Co(2+) ions per subunit.</text>
</comment>
<dbReference type="PANTHER" id="PTHR43808:SF31">
    <property type="entry name" value="N-ACETYL-L-CITRULLINE DEACETYLASE"/>
    <property type="match status" value="1"/>
</dbReference>
<dbReference type="Proteomes" id="UP000056732">
    <property type="component" value="Unassembled WGS sequence"/>
</dbReference>
<evidence type="ECO:0000256" key="13">
    <source>
        <dbReference type="ARBA" id="ARBA00031891"/>
    </source>
</evidence>
<evidence type="ECO:0000256" key="8">
    <source>
        <dbReference type="ARBA" id="ARBA00022801"/>
    </source>
</evidence>
<keyword evidence="10 15" id="KW-0220">Diaminopimelate biosynthesis</keyword>
<evidence type="ECO:0000256" key="5">
    <source>
        <dbReference type="ARBA" id="ARBA00022391"/>
    </source>
</evidence>
<feature type="domain" description="Peptidase M20 dimerisation" evidence="16">
    <location>
        <begin position="179"/>
        <end position="286"/>
    </location>
</feature>
<feature type="binding site" evidence="15">
    <location>
        <position position="138"/>
    </location>
    <ligand>
        <name>Zn(2+)</name>
        <dbReference type="ChEBI" id="CHEBI:29105"/>
        <label>2</label>
    </ligand>
</feature>
<dbReference type="GO" id="GO:0019877">
    <property type="term" value="P:diaminopimelate biosynthetic process"/>
    <property type="evidence" value="ECO:0007669"/>
    <property type="project" value="UniProtKB-UniRule"/>
</dbReference>
<dbReference type="GO" id="GO:0009014">
    <property type="term" value="F:succinyl-diaminopimelate desuccinylase activity"/>
    <property type="evidence" value="ECO:0007669"/>
    <property type="project" value="UniProtKB-UniRule"/>
</dbReference>
<protein>
    <recommendedName>
        <fullName evidence="5 15">Succinyl-diaminopimelate desuccinylase</fullName>
        <shortName evidence="15">SDAP desuccinylase</shortName>
        <ecNumber evidence="4 15">3.5.1.18</ecNumber>
    </recommendedName>
    <alternativeName>
        <fullName evidence="13 15">N-succinyl-LL-2,6-diaminoheptanedioate amidohydrolase</fullName>
    </alternativeName>
</protein>
<evidence type="ECO:0000256" key="3">
    <source>
        <dbReference type="ARBA" id="ARBA00011738"/>
    </source>
</evidence>